<dbReference type="SUPFAM" id="SSF50494">
    <property type="entry name" value="Trypsin-like serine proteases"/>
    <property type="match status" value="1"/>
</dbReference>
<accession>A0A6J4QG72</accession>
<proteinExistence type="predicted"/>
<keyword evidence="3" id="KW-1133">Transmembrane helix</keyword>
<dbReference type="EMBL" id="CADCVH010000004">
    <property type="protein sequence ID" value="CAA9444049.1"/>
    <property type="molecule type" value="Genomic_DNA"/>
</dbReference>
<keyword evidence="2" id="KW-0645">Protease</keyword>
<keyword evidence="3" id="KW-0812">Transmembrane</keyword>
<keyword evidence="2" id="KW-0378">Hydrolase</keyword>
<dbReference type="PANTHER" id="PTHR24260">
    <property type="match status" value="1"/>
</dbReference>
<dbReference type="SMART" id="SM00020">
    <property type="entry name" value="Tryp_SPc"/>
    <property type="match status" value="1"/>
</dbReference>
<reference evidence="5" key="1">
    <citation type="submission" date="2020-02" db="EMBL/GenBank/DDBJ databases">
        <authorList>
            <person name="Meier V. D."/>
        </authorList>
    </citation>
    <scope>NUCLEOTIDE SEQUENCE</scope>
    <source>
        <strain evidence="5">AVDCRST_MAG02</strain>
    </source>
</reference>
<protein>
    <recommendedName>
        <fullName evidence="4">Peptidase S1 domain-containing protein</fullName>
    </recommendedName>
</protein>
<sequence>MAREKKRWHLRGTGSQWCDRLPLRERHGDASRSVVAGFRVVVQAPQRRRAMRRAVLLMATIALAVVLAGGAAQAIINGEPDRNRHPYVGMVYNDESLCSGTLISPTVFLTAAHCTEFFEQEGSQVWVTFESRADFEPDDAFTGTPYTHPAYDPQAGAYAPDVGVVVLDEPVSMDAYGRLPRAGIVEGFEAGQTLTLVGYGVRDFEVGGGPPRPTDVAIRYKANVKFTGTRGLGNAAGKDVYLKYKGASAGQGGEGGCFGDSGGAHFLPGTRTVVAVESFGPSPLCAGAGYAQRVDLPVVLRWVRSFL</sequence>
<dbReference type="GO" id="GO:0004252">
    <property type="term" value="F:serine-type endopeptidase activity"/>
    <property type="evidence" value="ECO:0007669"/>
    <property type="project" value="InterPro"/>
</dbReference>
<feature type="domain" description="Peptidase S1" evidence="4">
    <location>
        <begin position="67"/>
        <end position="307"/>
    </location>
</feature>
<dbReference type="InterPro" id="IPR009003">
    <property type="entry name" value="Peptidase_S1_PA"/>
</dbReference>
<dbReference type="InterPro" id="IPR001254">
    <property type="entry name" value="Trypsin_dom"/>
</dbReference>
<evidence type="ECO:0000256" key="1">
    <source>
        <dbReference type="ARBA" id="ARBA00023157"/>
    </source>
</evidence>
<dbReference type="AlphaFoldDB" id="A0A6J4QG72"/>
<evidence type="ECO:0000313" key="5">
    <source>
        <dbReference type="EMBL" id="CAA9444049.1"/>
    </source>
</evidence>
<keyword evidence="3" id="KW-0472">Membrane</keyword>
<dbReference type="InterPro" id="IPR051333">
    <property type="entry name" value="CLIP_Serine_Protease"/>
</dbReference>
<dbReference type="PROSITE" id="PS00135">
    <property type="entry name" value="TRYPSIN_SER"/>
    <property type="match status" value="1"/>
</dbReference>
<dbReference type="PRINTS" id="PR00722">
    <property type="entry name" value="CHYMOTRYPSIN"/>
</dbReference>
<evidence type="ECO:0000259" key="4">
    <source>
        <dbReference type="PROSITE" id="PS50240"/>
    </source>
</evidence>
<dbReference type="GO" id="GO:0006508">
    <property type="term" value="P:proteolysis"/>
    <property type="evidence" value="ECO:0007669"/>
    <property type="project" value="UniProtKB-KW"/>
</dbReference>
<feature type="transmembrane region" description="Helical" evidence="3">
    <location>
        <begin position="54"/>
        <end position="76"/>
    </location>
</feature>
<dbReference type="PANTHER" id="PTHR24260:SF136">
    <property type="entry name" value="GH08193P-RELATED"/>
    <property type="match status" value="1"/>
</dbReference>
<evidence type="ECO:0000256" key="3">
    <source>
        <dbReference type="SAM" id="Phobius"/>
    </source>
</evidence>
<organism evidence="5">
    <name type="scientific">uncultured Rubrobacteraceae bacterium</name>
    <dbReference type="NCBI Taxonomy" id="349277"/>
    <lineage>
        <taxon>Bacteria</taxon>
        <taxon>Bacillati</taxon>
        <taxon>Actinomycetota</taxon>
        <taxon>Rubrobacteria</taxon>
        <taxon>Rubrobacterales</taxon>
        <taxon>Rubrobacteraceae</taxon>
        <taxon>environmental samples</taxon>
    </lineage>
</organism>
<dbReference type="InterPro" id="IPR001314">
    <property type="entry name" value="Peptidase_S1A"/>
</dbReference>
<dbReference type="InterPro" id="IPR033116">
    <property type="entry name" value="TRYPSIN_SER"/>
</dbReference>
<dbReference type="PROSITE" id="PS00134">
    <property type="entry name" value="TRYPSIN_HIS"/>
    <property type="match status" value="1"/>
</dbReference>
<evidence type="ECO:0000256" key="2">
    <source>
        <dbReference type="RuleBase" id="RU363034"/>
    </source>
</evidence>
<dbReference type="PROSITE" id="PS50240">
    <property type="entry name" value="TRYPSIN_DOM"/>
    <property type="match status" value="1"/>
</dbReference>
<dbReference type="InterPro" id="IPR018114">
    <property type="entry name" value="TRYPSIN_HIS"/>
</dbReference>
<keyword evidence="2" id="KW-0720">Serine protease</keyword>
<dbReference type="Gene3D" id="2.40.10.10">
    <property type="entry name" value="Trypsin-like serine proteases"/>
    <property type="match status" value="1"/>
</dbReference>
<dbReference type="InterPro" id="IPR043504">
    <property type="entry name" value="Peptidase_S1_PA_chymotrypsin"/>
</dbReference>
<gene>
    <name evidence="5" type="ORF">AVDCRST_MAG02-45</name>
</gene>
<keyword evidence="1" id="KW-1015">Disulfide bond</keyword>
<dbReference type="Pfam" id="PF00089">
    <property type="entry name" value="Trypsin"/>
    <property type="match status" value="1"/>
</dbReference>
<name>A0A6J4QG72_9ACTN</name>